<dbReference type="AlphaFoldDB" id="A0AA35RIW9"/>
<feature type="region of interest" description="Disordered" evidence="1">
    <location>
        <begin position="58"/>
        <end position="103"/>
    </location>
</feature>
<evidence type="ECO:0000313" key="2">
    <source>
        <dbReference type="EMBL" id="CAI8011431.1"/>
    </source>
</evidence>
<name>A0AA35RIW9_GEOBA</name>
<organism evidence="2 3">
    <name type="scientific">Geodia barretti</name>
    <name type="common">Barrett's horny sponge</name>
    <dbReference type="NCBI Taxonomy" id="519541"/>
    <lineage>
        <taxon>Eukaryota</taxon>
        <taxon>Metazoa</taxon>
        <taxon>Porifera</taxon>
        <taxon>Demospongiae</taxon>
        <taxon>Heteroscleromorpha</taxon>
        <taxon>Tetractinellida</taxon>
        <taxon>Astrophorina</taxon>
        <taxon>Geodiidae</taxon>
        <taxon>Geodia</taxon>
    </lineage>
</organism>
<feature type="compositionally biased region" description="Basic residues" evidence="1">
    <location>
        <begin position="1"/>
        <end position="17"/>
    </location>
</feature>
<comment type="caution">
    <text evidence="2">The sequence shown here is derived from an EMBL/GenBank/DDBJ whole genome shotgun (WGS) entry which is preliminary data.</text>
</comment>
<feature type="compositionally biased region" description="Polar residues" evidence="1">
    <location>
        <begin position="60"/>
        <end position="73"/>
    </location>
</feature>
<reference evidence="2" key="1">
    <citation type="submission" date="2023-03" db="EMBL/GenBank/DDBJ databases">
        <authorList>
            <person name="Steffen K."/>
            <person name="Cardenas P."/>
        </authorList>
    </citation>
    <scope>NUCLEOTIDE SEQUENCE</scope>
</reference>
<evidence type="ECO:0000313" key="3">
    <source>
        <dbReference type="Proteomes" id="UP001174909"/>
    </source>
</evidence>
<keyword evidence="3" id="KW-1185">Reference proteome</keyword>
<feature type="compositionally biased region" description="Low complexity" evidence="1">
    <location>
        <begin position="26"/>
        <end position="38"/>
    </location>
</feature>
<accession>A0AA35RIW9</accession>
<dbReference type="Proteomes" id="UP001174909">
    <property type="component" value="Unassembled WGS sequence"/>
</dbReference>
<proteinExistence type="predicted"/>
<gene>
    <name evidence="2" type="ORF">GBAR_LOCUS7374</name>
</gene>
<evidence type="ECO:0000256" key="1">
    <source>
        <dbReference type="SAM" id="MobiDB-lite"/>
    </source>
</evidence>
<dbReference type="EMBL" id="CASHTH010001102">
    <property type="protein sequence ID" value="CAI8011431.1"/>
    <property type="molecule type" value="Genomic_DNA"/>
</dbReference>
<feature type="non-terminal residue" evidence="2">
    <location>
        <position position="163"/>
    </location>
</feature>
<feature type="region of interest" description="Disordered" evidence="1">
    <location>
        <begin position="1"/>
        <end position="38"/>
    </location>
</feature>
<sequence length="163" mass="17309">RGRVILGRGRGRGKGIGRGRVATETGPGSSPAPRPGSRLKIIRGLKGRGKTIIAIRRRLSTGSLKQQLATTPTSGRGRSRGRGRGRGSFSAGSTPVAGPSETTTPIRVSVAKEQTFEPVGVDLSPNFGATHHTQKSLNARFSQSPRSHVQRMVMTDGRNVQYS</sequence>
<protein>
    <submittedName>
        <fullName evidence="2">Uncharacterized protein</fullName>
    </submittedName>
</protein>